<reference evidence="2" key="1">
    <citation type="journal article" date="2017" name="Appl. Environ. Microbiol.">
        <title>Genomic analysis of Calderihabitans maritimus KKC1, a thermophilic hydrogenogenic carboxydotrophic bacterium isolated from marine sediment.</title>
        <authorList>
            <person name="Omae K."/>
            <person name="Yoneda Y."/>
            <person name="Fukuyama Y."/>
            <person name="Yoshida T."/>
            <person name="Sako Y."/>
        </authorList>
    </citation>
    <scope>NUCLEOTIDE SEQUENCE [LARGE SCALE GENOMIC DNA]</scope>
    <source>
        <strain evidence="2">KKC1</strain>
    </source>
</reference>
<organism evidence="1 2">
    <name type="scientific">Calderihabitans maritimus</name>
    <dbReference type="NCBI Taxonomy" id="1246530"/>
    <lineage>
        <taxon>Bacteria</taxon>
        <taxon>Bacillati</taxon>
        <taxon>Bacillota</taxon>
        <taxon>Clostridia</taxon>
        <taxon>Neomoorellales</taxon>
        <taxon>Calderihabitantaceae</taxon>
        <taxon>Calderihabitans</taxon>
    </lineage>
</organism>
<sequence>MFVGPAEKLRRTKVAAAARPWLEYKTPFQPASRKLAFF</sequence>
<dbReference type="EMBL" id="BDGJ01000010">
    <property type="protein sequence ID" value="GAW91237.1"/>
    <property type="molecule type" value="Genomic_DNA"/>
</dbReference>
<proteinExistence type="predicted"/>
<comment type="caution">
    <text evidence="1">The sequence shown here is derived from an EMBL/GenBank/DDBJ whole genome shotgun (WGS) entry which is preliminary data.</text>
</comment>
<accession>A0A1Z5HPC8</accession>
<keyword evidence="2" id="KW-1185">Reference proteome</keyword>
<evidence type="ECO:0000313" key="1">
    <source>
        <dbReference type="EMBL" id="GAW91237.1"/>
    </source>
</evidence>
<dbReference type="AlphaFoldDB" id="A0A1Z5HPC8"/>
<dbReference type="Proteomes" id="UP000197032">
    <property type="component" value="Unassembled WGS sequence"/>
</dbReference>
<protein>
    <submittedName>
        <fullName evidence="1">Uncharacterized protein</fullName>
    </submittedName>
</protein>
<name>A0A1Z5HPC8_9FIRM</name>
<evidence type="ECO:0000313" key="2">
    <source>
        <dbReference type="Proteomes" id="UP000197032"/>
    </source>
</evidence>
<gene>
    <name evidence="1" type="ORF">KKC1_03990</name>
</gene>